<dbReference type="InterPro" id="IPR053198">
    <property type="entry name" value="Gynoecium_Dev_Regulator"/>
</dbReference>
<dbReference type="PANTHER" id="PTHR31066">
    <property type="entry name" value="OS05G0427100 PROTEIN-RELATED"/>
    <property type="match status" value="1"/>
</dbReference>
<proteinExistence type="predicted"/>
<keyword evidence="5" id="KW-1185">Reference proteome</keyword>
<dbReference type="OrthoDB" id="1914296at2759"/>
<dbReference type="Proteomes" id="UP000291084">
    <property type="component" value="Chromosome 1"/>
</dbReference>
<sequence>MCEKKEEGGNRMKIPIFYLLLFPASAINVDETHLQEFSGTNAQTYPNYQSFSFLQDSAMGSKLLHNNNNGNNTIKFLCSYGGKILPRRTDGILRYYGGHTRVLAFPSTSFSELMTRISELCGSPATLRCPLPNGDLVTLISVKNDEDLANIIEEYDRVSSSLPHRLKIRAILSPLDKSSPSPSSSSSASHTPPGSPHSSASSLPCSEAHRFGCRNCSPTAYSICPLNGAAKSGSYHSSPCSLPCYAVHRFRCRNCSSGAYLTSIRNGAAKSSSPHPSGGSPPYSTAHRFGCQNCSPISYPIGVCNAAVKGC</sequence>
<dbReference type="CDD" id="cd06410">
    <property type="entry name" value="PB1_UP2"/>
    <property type="match status" value="1"/>
</dbReference>
<accession>A0A0S3R5U7</accession>
<dbReference type="Pfam" id="PF00564">
    <property type="entry name" value="PB1"/>
    <property type="match status" value="1"/>
</dbReference>
<feature type="region of interest" description="Disordered" evidence="1">
    <location>
        <begin position="176"/>
        <end position="201"/>
    </location>
</feature>
<gene>
    <name evidence="4" type="primary">Vigan.01G399000</name>
    <name evidence="4" type="ORF">VIGAN_01399000</name>
</gene>
<dbReference type="SMART" id="SM00666">
    <property type="entry name" value="PB1"/>
    <property type="match status" value="1"/>
</dbReference>
<evidence type="ECO:0000256" key="2">
    <source>
        <dbReference type="SAM" id="SignalP"/>
    </source>
</evidence>
<protein>
    <recommendedName>
        <fullName evidence="3">PB1 domain-containing protein</fullName>
    </recommendedName>
</protein>
<dbReference type="EMBL" id="AP015034">
    <property type="protein sequence ID" value="BAT76036.1"/>
    <property type="molecule type" value="Genomic_DNA"/>
</dbReference>
<dbReference type="InterPro" id="IPR000270">
    <property type="entry name" value="PB1_dom"/>
</dbReference>
<evidence type="ECO:0000313" key="5">
    <source>
        <dbReference type="Proteomes" id="UP000291084"/>
    </source>
</evidence>
<evidence type="ECO:0000256" key="1">
    <source>
        <dbReference type="SAM" id="MobiDB-lite"/>
    </source>
</evidence>
<dbReference type="SUPFAM" id="SSF54277">
    <property type="entry name" value="CAD &amp; PB1 domains"/>
    <property type="match status" value="1"/>
</dbReference>
<organism evidence="4 5">
    <name type="scientific">Vigna angularis var. angularis</name>
    <dbReference type="NCBI Taxonomy" id="157739"/>
    <lineage>
        <taxon>Eukaryota</taxon>
        <taxon>Viridiplantae</taxon>
        <taxon>Streptophyta</taxon>
        <taxon>Embryophyta</taxon>
        <taxon>Tracheophyta</taxon>
        <taxon>Spermatophyta</taxon>
        <taxon>Magnoliopsida</taxon>
        <taxon>eudicotyledons</taxon>
        <taxon>Gunneridae</taxon>
        <taxon>Pentapetalae</taxon>
        <taxon>rosids</taxon>
        <taxon>fabids</taxon>
        <taxon>Fabales</taxon>
        <taxon>Fabaceae</taxon>
        <taxon>Papilionoideae</taxon>
        <taxon>50 kb inversion clade</taxon>
        <taxon>NPAAA clade</taxon>
        <taxon>indigoferoid/millettioid clade</taxon>
        <taxon>Phaseoleae</taxon>
        <taxon>Vigna</taxon>
    </lineage>
</organism>
<evidence type="ECO:0000259" key="3">
    <source>
        <dbReference type="SMART" id="SM00666"/>
    </source>
</evidence>
<feature type="signal peptide" evidence="2">
    <location>
        <begin position="1"/>
        <end position="26"/>
    </location>
</feature>
<feature type="domain" description="PB1" evidence="3">
    <location>
        <begin position="88"/>
        <end position="173"/>
    </location>
</feature>
<reference evidence="4 5" key="1">
    <citation type="journal article" date="2015" name="Sci. Rep.">
        <title>The power of single molecule real-time sequencing technology in the de novo assembly of a eukaryotic genome.</title>
        <authorList>
            <person name="Sakai H."/>
            <person name="Naito K."/>
            <person name="Ogiso-Tanaka E."/>
            <person name="Takahashi Y."/>
            <person name="Iseki K."/>
            <person name="Muto C."/>
            <person name="Satou K."/>
            <person name="Teruya K."/>
            <person name="Shiroma A."/>
            <person name="Shimoji M."/>
            <person name="Hirano T."/>
            <person name="Itoh T."/>
            <person name="Kaga A."/>
            <person name="Tomooka N."/>
        </authorList>
    </citation>
    <scope>NUCLEOTIDE SEQUENCE [LARGE SCALE GENOMIC DNA]</scope>
    <source>
        <strain evidence="5">cv. Shumari</strain>
    </source>
</reference>
<dbReference type="PANTHER" id="PTHR31066:SF99">
    <property type="entry name" value="PB1 DOMAIN PROTEIN"/>
    <property type="match status" value="1"/>
</dbReference>
<name>A0A0S3R5U7_PHAAN</name>
<feature type="chain" id="PRO_5006616781" description="PB1 domain-containing protein" evidence="2">
    <location>
        <begin position="27"/>
        <end position="311"/>
    </location>
</feature>
<keyword evidence="2" id="KW-0732">Signal</keyword>
<evidence type="ECO:0000313" key="4">
    <source>
        <dbReference type="EMBL" id="BAT76036.1"/>
    </source>
</evidence>
<dbReference type="Gene3D" id="3.10.20.90">
    <property type="entry name" value="Phosphatidylinositol 3-kinase Catalytic Subunit, Chain A, domain 1"/>
    <property type="match status" value="1"/>
</dbReference>
<dbReference type="AlphaFoldDB" id="A0A0S3R5U7"/>